<dbReference type="InterPro" id="IPR003593">
    <property type="entry name" value="AAA+_ATPase"/>
</dbReference>
<keyword evidence="2" id="KW-0547">Nucleotide-binding</keyword>
<proteinExistence type="predicted"/>
<keyword evidence="1" id="KW-0813">Transport</keyword>
<feature type="domain" description="ABC transporter" evidence="4">
    <location>
        <begin position="6"/>
        <end position="237"/>
    </location>
</feature>
<organism evidence="5">
    <name type="scientific">Bellilinea caldifistulae</name>
    <dbReference type="NCBI Taxonomy" id="360411"/>
    <lineage>
        <taxon>Bacteria</taxon>
        <taxon>Bacillati</taxon>
        <taxon>Chloroflexota</taxon>
        <taxon>Anaerolineae</taxon>
        <taxon>Anaerolineales</taxon>
        <taxon>Anaerolineaceae</taxon>
        <taxon>Bellilinea</taxon>
    </lineage>
</organism>
<dbReference type="InterPro" id="IPR027417">
    <property type="entry name" value="P-loop_NTPase"/>
</dbReference>
<evidence type="ECO:0000256" key="3">
    <source>
        <dbReference type="ARBA" id="ARBA00022840"/>
    </source>
</evidence>
<comment type="caution">
    <text evidence="5">The sequence shown here is derived from an EMBL/GenBank/DDBJ whole genome shotgun (WGS) entry which is preliminary data.</text>
</comment>
<dbReference type="EMBL" id="DSXR01000122">
    <property type="protein sequence ID" value="HGS88327.1"/>
    <property type="molecule type" value="Genomic_DNA"/>
</dbReference>
<dbReference type="AlphaFoldDB" id="A0A7C4Q382"/>
<evidence type="ECO:0000256" key="1">
    <source>
        <dbReference type="ARBA" id="ARBA00022448"/>
    </source>
</evidence>
<sequence length="312" mass="34477">MSTFAIQTDQLTRDFGSLRAVDHLTLQVPAGQIFGLLGPNGAGKTTTIRLLLGLLPPTSGQVRVLGMDPLQQGEAVRQRCGALLEHAGLYERLSAEDNLEFYARIWRMDAAARKARIQQLLEGLGLWERRKEAVGEWSRGMKQKLAIARVLLHRPALVFLDEPTAGLDVPTAAALREDLLQMVEQEGITIFLTTHNLSEAEKLCAGVAVIRNGQLLAQGSPDSLRLRASKPRLEVFGRGFGDGLLQNLQRQPEVQTARRVNDHLEITLHERADSAALVRLLLEQGAQIEEVRKSSPSLEEAFLNLLEEEHVA</sequence>
<gene>
    <name evidence="5" type="ORF">ENT17_12040</name>
</gene>
<dbReference type="SUPFAM" id="SSF52540">
    <property type="entry name" value="P-loop containing nucleoside triphosphate hydrolases"/>
    <property type="match status" value="1"/>
</dbReference>
<dbReference type="InterPro" id="IPR050763">
    <property type="entry name" value="ABC_transporter_ATP-binding"/>
</dbReference>
<dbReference type="SMART" id="SM00382">
    <property type="entry name" value="AAA"/>
    <property type="match status" value="1"/>
</dbReference>
<dbReference type="PANTHER" id="PTHR42711">
    <property type="entry name" value="ABC TRANSPORTER ATP-BINDING PROTEIN"/>
    <property type="match status" value="1"/>
</dbReference>
<evidence type="ECO:0000313" key="5">
    <source>
        <dbReference type="EMBL" id="HGS88327.1"/>
    </source>
</evidence>
<dbReference type="GO" id="GO:0016887">
    <property type="term" value="F:ATP hydrolysis activity"/>
    <property type="evidence" value="ECO:0007669"/>
    <property type="project" value="InterPro"/>
</dbReference>
<dbReference type="Pfam" id="PF13732">
    <property type="entry name" value="DrrA1-3_C"/>
    <property type="match status" value="1"/>
</dbReference>
<dbReference type="InterPro" id="IPR003439">
    <property type="entry name" value="ABC_transporter-like_ATP-bd"/>
</dbReference>
<reference evidence="5" key="1">
    <citation type="journal article" date="2020" name="mSystems">
        <title>Genome- and Community-Level Interaction Insights into Carbon Utilization and Element Cycling Functions of Hydrothermarchaeota in Hydrothermal Sediment.</title>
        <authorList>
            <person name="Zhou Z."/>
            <person name="Liu Y."/>
            <person name="Xu W."/>
            <person name="Pan J."/>
            <person name="Luo Z.H."/>
            <person name="Li M."/>
        </authorList>
    </citation>
    <scope>NUCLEOTIDE SEQUENCE [LARGE SCALE GENOMIC DNA]</scope>
    <source>
        <strain evidence="5">SpSt-556</strain>
    </source>
</reference>
<evidence type="ECO:0000259" key="4">
    <source>
        <dbReference type="PROSITE" id="PS50893"/>
    </source>
</evidence>
<dbReference type="Gene3D" id="3.40.50.300">
    <property type="entry name" value="P-loop containing nucleotide triphosphate hydrolases"/>
    <property type="match status" value="1"/>
</dbReference>
<dbReference type="PANTHER" id="PTHR42711:SF13">
    <property type="entry name" value="ABC TRANSPORTER, ATP-BINDING PROTEIN"/>
    <property type="match status" value="1"/>
</dbReference>
<dbReference type="InterPro" id="IPR025302">
    <property type="entry name" value="DrrA1/2-like_C"/>
</dbReference>
<dbReference type="PROSITE" id="PS50893">
    <property type="entry name" value="ABC_TRANSPORTER_2"/>
    <property type="match status" value="1"/>
</dbReference>
<name>A0A7C4Q382_9CHLR</name>
<accession>A0A7C4Q382</accession>
<keyword evidence="3 5" id="KW-0067">ATP-binding</keyword>
<dbReference type="Pfam" id="PF00005">
    <property type="entry name" value="ABC_tran"/>
    <property type="match status" value="1"/>
</dbReference>
<evidence type="ECO:0000256" key="2">
    <source>
        <dbReference type="ARBA" id="ARBA00022741"/>
    </source>
</evidence>
<protein>
    <submittedName>
        <fullName evidence="5">ABC transporter ATP-binding protein</fullName>
    </submittedName>
</protein>
<dbReference type="GO" id="GO:0005524">
    <property type="term" value="F:ATP binding"/>
    <property type="evidence" value="ECO:0007669"/>
    <property type="project" value="UniProtKB-KW"/>
</dbReference>